<dbReference type="PANTHER" id="PTHR10039">
    <property type="entry name" value="AMELOGENIN"/>
    <property type="match status" value="1"/>
</dbReference>
<evidence type="ECO:0000259" key="3">
    <source>
        <dbReference type="Pfam" id="PF17100"/>
    </source>
</evidence>
<dbReference type="PANTHER" id="PTHR10039:SF17">
    <property type="entry name" value="FUNGAL STAND N-TERMINAL GOODBYE DOMAIN-CONTAINING PROTEIN-RELATED"/>
    <property type="match status" value="1"/>
</dbReference>
<dbReference type="Proteomes" id="UP000002762">
    <property type="component" value="Unassembled WGS sequence"/>
</dbReference>
<dbReference type="InterPro" id="IPR015943">
    <property type="entry name" value="WD40/YVTN_repeat-like_dom_sf"/>
</dbReference>
<reference evidence="5 6" key="1">
    <citation type="journal article" date="2012" name="Sci. Rep.">
        <title>Genomic perspectives on the evolution of fungal entomopathogenicity in Beauveria bassiana.</title>
        <authorList>
            <person name="Xiao G."/>
            <person name="Ying S.H."/>
            <person name="Zheng P."/>
            <person name="Wang Z.L."/>
            <person name="Zhang S."/>
            <person name="Xie X.Q."/>
            <person name="Shang Y."/>
            <person name="St Leger R.J."/>
            <person name="Zhao G.P."/>
            <person name="Wang C."/>
            <person name="Feng M.G."/>
        </authorList>
    </citation>
    <scope>NUCLEOTIDE SEQUENCE [LARGE SCALE GENOMIC DNA]</scope>
    <source>
        <strain evidence="5 6">ARSEF 2860</strain>
    </source>
</reference>
<dbReference type="SUPFAM" id="SSF50998">
    <property type="entry name" value="Quinoprotein alcohol dehydrogenase-like"/>
    <property type="match status" value="1"/>
</dbReference>
<dbReference type="GeneID" id="19883304"/>
<feature type="compositionally biased region" description="Polar residues" evidence="2">
    <location>
        <begin position="52"/>
        <end position="72"/>
    </location>
</feature>
<dbReference type="InterPro" id="IPR011047">
    <property type="entry name" value="Quinoprotein_ADH-like_sf"/>
</dbReference>
<evidence type="ECO:0000313" key="5">
    <source>
        <dbReference type="EMBL" id="EJP70662.1"/>
    </source>
</evidence>
<feature type="compositionally biased region" description="Polar residues" evidence="2">
    <location>
        <begin position="81"/>
        <end position="91"/>
    </location>
</feature>
<feature type="domain" description="NWD NACHT-NTPase N-terminal" evidence="3">
    <location>
        <begin position="109"/>
        <end position="337"/>
    </location>
</feature>
<dbReference type="InterPro" id="IPR027417">
    <property type="entry name" value="P-loop_NTPase"/>
</dbReference>
<proteinExistence type="predicted"/>
<dbReference type="InParanoid" id="J4UWG5"/>
<dbReference type="STRING" id="655819.J4UWG5"/>
<gene>
    <name evidence="5" type="ORF">BBA_00292</name>
</gene>
<dbReference type="EMBL" id="JH725150">
    <property type="protein sequence ID" value="EJP70662.1"/>
    <property type="molecule type" value="Genomic_DNA"/>
</dbReference>
<feature type="domain" description="Nephrocystin 3-like N-terminal" evidence="4">
    <location>
        <begin position="426"/>
        <end position="588"/>
    </location>
</feature>
<evidence type="ECO:0000313" key="6">
    <source>
        <dbReference type="Proteomes" id="UP000002762"/>
    </source>
</evidence>
<dbReference type="SUPFAM" id="SSF52540">
    <property type="entry name" value="P-loop containing nucleoside triphosphate hydrolases"/>
    <property type="match status" value="1"/>
</dbReference>
<dbReference type="Pfam" id="PF24883">
    <property type="entry name" value="NPHP3_N"/>
    <property type="match status" value="1"/>
</dbReference>
<organism evidence="5 6">
    <name type="scientific">Beauveria bassiana (strain ARSEF 2860)</name>
    <name type="common">White muscardine disease fungus</name>
    <name type="synonym">Tritirachium shiotae</name>
    <dbReference type="NCBI Taxonomy" id="655819"/>
    <lineage>
        <taxon>Eukaryota</taxon>
        <taxon>Fungi</taxon>
        <taxon>Dikarya</taxon>
        <taxon>Ascomycota</taxon>
        <taxon>Pezizomycotina</taxon>
        <taxon>Sordariomycetes</taxon>
        <taxon>Hypocreomycetidae</taxon>
        <taxon>Hypocreales</taxon>
        <taxon>Cordycipitaceae</taxon>
        <taxon>Beauveria</taxon>
    </lineage>
</organism>
<protein>
    <submittedName>
        <fullName evidence="5">WD domain-containing protein</fullName>
    </submittedName>
</protein>
<dbReference type="RefSeq" id="XP_008593611.1">
    <property type="nucleotide sequence ID" value="XM_008595389.1"/>
</dbReference>
<evidence type="ECO:0000256" key="2">
    <source>
        <dbReference type="SAM" id="MobiDB-lite"/>
    </source>
</evidence>
<dbReference type="Pfam" id="PF17100">
    <property type="entry name" value="NACHT_N"/>
    <property type="match status" value="1"/>
</dbReference>
<evidence type="ECO:0000256" key="1">
    <source>
        <dbReference type="ARBA" id="ARBA00022737"/>
    </source>
</evidence>
<dbReference type="InterPro" id="IPR031359">
    <property type="entry name" value="NACHT_N"/>
</dbReference>
<dbReference type="InterPro" id="IPR056884">
    <property type="entry name" value="NPHP3-like_N"/>
</dbReference>
<keyword evidence="6" id="KW-1185">Reference proteome</keyword>
<evidence type="ECO:0000259" key="4">
    <source>
        <dbReference type="Pfam" id="PF24883"/>
    </source>
</evidence>
<dbReference type="OrthoDB" id="163438at2759"/>
<name>J4UWG5_BEAB2</name>
<accession>J4UWG5</accession>
<dbReference type="HOGENOM" id="CLU_000288_6_16_1"/>
<dbReference type="Gene3D" id="3.40.50.300">
    <property type="entry name" value="P-loop containing nucleotide triphosphate hydrolases"/>
    <property type="match status" value="1"/>
</dbReference>
<keyword evidence="1" id="KW-0677">Repeat</keyword>
<sequence length="1439" mass="161592">MYMSTTIYHTRLRAEKILVSLTAKHKRATTAATPTAAAVEQVRSLETAVEGTDSTATKTESRLQSTNASTQPPELVVPASKSATSESSGAVQESGCGGPEEEPALATASLWDCAVVQLAASDGKLVADYEELLLKHLIRTEDAAATGAAATNAVATDATATINRDQLDRMLDLGLDRKEKNKLEYMVFGKKFVIEDKISETTDLVLKFKNFVSEAVKVSPEASLAWAGVCVILPLFTKPSTAYEAQSSGFHYVTSRLQLYAEYEIQVRKRCSVVRDEMAIQLEALLVNLYEELLRFQLSTVVYFYRSWTKNTVKGSLLSDEWESKVNKVKDAEGTVAEYLSRLQETDMISTLKEMKTTANKRCADLKTLLDVSMQTLNVIKDIKYLIESDQRPLDLRIIAEACHNSAEVAARGQCLGGTRSRLKGQIATWFNNQAGPNMLWLTGPAGMGKSTVSLTIADEYAKDRRLAASYFFSRARQGAGEILQFLPTIASQLAQNLPVYKSMLRDALSDMSGETLAKKSLEAQFDILFRGLLEQEDIGSVNEEWKLVVVDALDECKQQTSLRELVDLLAELANLEFLRLRIFITSRDDTTTSAAFMQLQENKYKSLDLHKDFSDESTEDIQSYLTNVFEKTNLAMKTKDPKLLLGDQDLATIIDLATKPYPLFIYASTFHRFLQINSPRRTPRSQLDRWLQNPDGLLPQLTQLDLQVLREAFKPSSDEQDYFTDAETLKIEMMNGKNIITAVVLAAEPLPPCHLACLLRMELHIVTGWLQQLRAVLSAPNDFNEPIHLLHKSFSDFLLHDKIPASEEFRIAMHAGHTLDICGLEKPGVYAMDVEETLIAEFIPGDLAYASRHWLHHLNMAERQLQNLADICEFIEVHLLHWLEALSLLGSIANAILGTSVLAAATASIDDAVLSGNGRVLAVATEGYAELYDTTTWDCILAYYFENICPCGFAISYDGDRLAFVSTLTNDMQVWDWATRTLVHTFPCHTSYLTPLHFFDNDTKLACMTEDGGIELRLVSSGAVLKAIGARQLFARWWNSDNEQDPTPYLCCDHQLFDLFAGRFWSHHDQDDDVAFSAQTGLLARVQGSSLELYDNLTGKLLKAATIPAADYGTRSSICFFDHDNRILQFLPCGPMKIWDTETLTVLQTIEAPHKRATRCFPLDRQNQILTFDGEKERIYIWDVADLRKSHKVHNQQPSMDYLANMQVWDTEKAICLRTIRIHAKSQHHELYSPDQMRRRTLVSGNGKVVLIGASNHEIQARSITTGACIRVIEDEENRISPVALSPDGQRFALDTENLEQFHIYGLDSNVPMRVKKETKCTFSDQAPSFKALFSPESAIFAYVVDNEDIATGATVELIGVRRLQQRTDVRWVNQRFSFHMGESSHVATLWGVREFAQDDEQLKYAGYGLSEHFRWIMKGSEKVVYLPPEYRCRPVVN</sequence>
<dbReference type="Gene3D" id="2.130.10.10">
    <property type="entry name" value="YVTN repeat-like/Quinoprotein amine dehydrogenase"/>
    <property type="match status" value="2"/>
</dbReference>
<feature type="region of interest" description="Disordered" evidence="2">
    <location>
        <begin position="47"/>
        <end position="103"/>
    </location>
</feature>